<reference evidence="10 11" key="1">
    <citation type="submission" date="2016-10" db="EMBL/GenBank/DDBJ databases">
        <authorList>
            <person name="de Groot N.N."/>
        </authorList>
    </citation>
    <scope>NUCLEOTIDE SEQUENCE [LARGE SCALE GENOMIC DNA]</scope>
    <source>
        <strain evidence="10 11">DSM 21019</strain>
    </source>
</reference>
<comment type="catalytic activity">
    <reaction evidence="1">
        <text>ATP + protein L-histidine = ADP + protein N-phospho-L-histidine.</text>
        <dbReference type="EC" id="2.7.13.3"/>
    </reaction>
</comment>
<dbReference type="SUPFAM" id="SSF55874">
    <property type="entry name" value="ATPase domain of HSP90 chaperone/DNA topoisomerase II/histidine kinase"/>
    <property type="match status" value="1"/>
</dbReference>
<keyword evidence="11" id="KW-1185">Reference proteome</keyword>
<dbReference type="InterPro" id="IPR005467">
    <property type="entry name" value="His_kinase_dom"/>
</dbReference>
<dbReference type="InterPro" id="IPR000014">
    <property type="entry name" value="PAS"/>
</dbReference>
<accession>A0A1I6H348</accession>
<dbReference type="PANTHER" id="PTHR43304:SF1">
    <property type="entry name" value="PAC DOMAIN-CONTAINING PROTEIN"/>
    <property type="match status" value="1"/>
</dbReference>
<dbReference type="STRING" id="400055.SAMN04490243_2160"/>
<dbReference type="EC" id="2.7.13.3" evidence="2"/>
<evidence type="ECO:0000256" key="2">
    <source>
        <dbReference type="ARBA" id="ARBA00012438"/>
    </source>
</evidence>
<dbReference type="InterPro" id="IPR052162">
    <property type="entry name" value="Sensor_kinase/Photoreceptor"/>
</dbReference>
<dbReference type="RefSeq" id="WP_092982596.1">
    <property type="nucleotide sequence ID" value="NZ_FOYQ01000002.1"/>
</dbReference>
<name>A0A1I6H348_9FLAO</name>
<dbReference type="InterPro" id="IPR004358">
    <property type="entry name" value="Sig_transdc_His_kin-like_C"/>
</dbReference>
<evidence type="ECO:0000256" key="3">
    <source>
        <dbReference type="ARBA" id="ARBA00022553"/>
    </source>
</evidence>
<feature type="domain" description="Histidine kinase" evidence="7">
    <location>
        <begin position="351"/>
        <end position="563"/>
    </location>
</feature>
<dbReference type="InterPro" id="IPR036890">
    <property type="entry name" value="HATPase_C_sf"/>
</dbReference>
<dbReference type="OrthoDB" id="9811889at2"/>
<dbReference type="Gene3D" id="2.10.70.100">
    <property type="match status" value="1"/>
</dbReference>
<dbReference type="CDD" id="cd00130">
    <property type="entry name" value="PAS"/>
    <property type="match status" value="1"/>
</dbReference>
<protein>
    <recommendedName>
        <fullName evidence="2">histidine kinase</fullName>
        <ecNumber evidence="2">2.7.13.3</ecNumber>
    </recommendedName>
</protein>
<evidence type="ECO:0000256" key="5">
    <source>
        <dbReference type="ARBA" id="ARBA00022777"/>
    </source>
</evidence>
<dbReference type="AlphaFoldDB" id="A0A1I6H348"/>
<dbReference type="SMART" id="SM00387">
    <property type="entry name" value="HATPase_c"/>
    <property type="match status" value="1"/>
</dbReference>
<evidence type="ECO:0000259" key="7">
    <source>
        <dbReference type="PROSITE" id="PS50109"/>
    </source>
</evidence>
<dbReference type="Pfam" id="PF08447">
    <property type="entry name" value="PAS_3"/>
    <property type="match status" value="1"/>
</dbReference>
<sequence length="583" mass="67111">MKKGTKVEKYLRPIRNMVQSQLVSMFVVCLGVLFALLHFVSTIEDDARFINEAGRLRTYVPLVTKSIYHEQLYGNSSSGHLAFHLDNWLATHKMLQEGNSFEESNLFNSRQLDSIYDRITTYQAKLIAVTAQENISPKILQDSIPLWESEYLTGMDFIVDSYQEQYEADLTNFRVFTVSGMVLLLVVGLLCYQYLLAPIYQNFRKIFSKLERSENQLLEAQEISKMGNWHWDMVFDKITWSDQLYGVFGQKKGEYEANYGNLMELIHPDDREAFNFDVERAIEEKIDHDIVHRIIINGGEIRYVHQKGRAFYDENGKPVRMAGTTIDVTEQMVTQQKIVNQNKELQNFIHVISHNLRRPVANILGLHEIYEPGNHVQNDEVIEHIRVSCETLDTTIRDLNHSLSLRQLKSEEFEDVDLEEVIQDVFTLLVVDIAEARAQLDVQLQVKRLPGVKSYYVNILYNLVLNAIKYSKPGVPPEILICTKEHFGGYALEVHDNGKGMRMTPESRKKIFDMYGRLSGDTEGKGLGLYLVKTQIEAMQGQIQVASTMGEGTQFQIRIPKNTIEMRDFESMKPTFVAPQQPA</sequence>
<evidence type="ECO:0000259" key="9">
    <source>
        <dbReference type="PROSITE" id="PS50113"/>
    </source>
</evidence>
<dbReference type="CDD" id="cd00082">
    <property type="entry name" value="HisKA"/>
    <property type="match status" value="1"/>
</dbReference>
<dbReference type="PROSITE" id="PS50112">
    <property type="entry name" value="PAS"/>
    <property type="match status" value="1"/>
</dbReference>
<dbReference type="InterPro" id="IPR001610">
    <property type="entry name" value="PAC"/>
</dbReference>
<keyword evidence="3" id="KW-0597">Phosphoprotein</keyword>
<dbReference type="EMBL" id="FOYQ01000002">
    <property type="protein sequence ID" value="SFR48767.1"/>
    <property type="molecule type" value="Genomic_DNA"/>
</dbReference>
<evidence type="ECO:0000256" key="6">
    <source>
        <dbReference type="SAM" id="Phobius"/>
    </source>
</evidence>
<dbReference type="SUPFAM" id="SSF55785">
    <property type="entry name" value="PYP-like sensor domain (PAS domain)"/>
    <property type="match status" value="1"/>
</dbReference>
<dbReference type="InterPro" id="IPR036097">
    <property type="entry name" value="HisK_dim/P_sf"/>
</dbReference>
<dbReference type="PROSITE" id="PS50113">
    <property type="entry name" value="PAC"/>
    <property type="match status" value="1"/>
</dbReference>
<dbReference type="PROSITE" id="PS50109">
    <property type="entry name" value="HIS_KIN"/>
    <property type="match status" value="1"/>
</dbReference>
<dbReference type="SMART" id="SM00086">
    <property type="entry name" value="PAC"/>
    <property type="match status" value="1"/>
</dbReference>
<dbReference type="InterPro" id="IPR035965">
    <property type="entry name" value="PAS-like_dom_sf"/>
</dbReference>
<feature type="transmembrane region" description="Helical" evidence="6">
    <location>
        <begin position="21"/>
        <end position="40"/>
    </location>
</feature>
<dbReference type="NCBIfam" id="TIGR00229">
    <property type="entry name" value="sensory_box"/>
    <property type="match status" value="1"/>
</dbReference>
<keyword evidence="4" id="KW-0808">Transferase</keyword>
<evidence type="ECO:0000259" key="8">
    <source>
        <dbReference type="PROSITE" id="PS50112"/>
    </source>
</evidence>
<dbReference type="Gene3D" id="1.10.287.130">
    <property type="match status" value="1"/>
</dbReference>
<dbReference type="InterPro" id="IPR000700">
    <property type="entry name" value="PAS-assoc_C"/>
</dbReference>
<evidence type="ECO:0000313" key="11">
    <source>
        <dbReference type="Proteomes" id="UP000199534"/>
    </source>
</evidence>
<gene>
    <name evidence="10" type="ORF">SAMN04490243_2160</name>
</gene>
<feature type="transmembrane region" description="Helical" evidence="6">
    <location>
        <begin position="175"/>
        <end position="195"/>
    </location>
</feature>
<evidence type="ECO:0000313" key="10">
    <source>
        <dbReference type="EMBL" id="SFR48767.1"/>
    </source>
</evidence>
<evidence type="ECO:0000256" key="1">
    <source>
        <dbReference type="ARBA" id="ARBA00000085"/>
    </source>
</evidence>
<keyword evidence="6" id="KW-0812">Transmembrane</keyword>
<organism evidence="10 11">
    <name type="scientific">Robiginitalea myxolifaciens</name>
    <dbReference type="NCBI Taxonomy" id="400055"/>
    <lineage>
        <taxon>Bacteria</taxon>
        <taxon>Pseudomonadati</taxon>
        <taxon>Bacteroidota</taxon>
        <taxon>Flavobacteriia</taxon>
        <taxon>Flavobacteriales</taxon>
        <taxon>Flavobacteriaceae</taxon>
        <taxon>Robiginitalea</taxon>
    </lineage>
</organism>
<keyword evidence="5" id="KW-0418">Kinase</keyword>
<dbReference type="SUPFAM" id="SSF47384">
    <property type="entry name" value="Homodimeric domain of signal transducing histidine kinase"/>
    <property type="match status" value="1"/>
</dbReference>
<dbReference type="GO" id="GO:0000155">
    <property type="term" value="F:phosphorelay sensor kinase activity"/>
    <property type="evidence" value="ECO:0007669"/>
    <property type="project" value="InterPro"/>
</dbReference>
<proteinExistence type="predicted"/>
<dbReference type="InterPro" id="IPR003594">
    <property type="entry name" value="HATPase_dom"/>
</dbReference>
<dbReference type="Proteomes" id="UP000199534">
    <property type="component" value="Unassembled WGS sequence"/>
</dbReference>
<dbReference type="Gene3D" id="3.30.565.10">
    <property type="entry name" value="Histidine kinase-like ATPase, C-terminal domain"/>
    <property type="match status" value="1"/>
</dbReference>
<dbReference type="InterPro" id="IPR013655">
    <property type="entry name" value="PAS_fold_3"/>
</dbReference>
<keyword evidence="6" id="KW-1133">Transmembrane helix</keyword>
<dbReference type="Pfam" id="PF02518">
    <property type="entry name" value="HATPase_c"/>
    <property type="match status" value="1"/>
</dbReference>
<evidence type="ECO:0000256" key="4">
    <source>
        <dbReference type="ARBA" id="ARBA00022679"/>
    </source>
</evidence>
<feature type="domain" description="PAC" evidence="9">
    <location>
        <begin position="288"/>
        <end position="340"/>
    </location>
</feature>
<keyword evidence="6" id="KW-0472">Membrane</keyword>
<feature type="domain" description="PAS" evidence="8">
    <location>
        <begin position="238"/>
        <end position="285"/>
    </location>
</feature>
<dbReference type="InterPro" id="IPR003661">
    <property type="entry name" value="HisK_dim/P_dom"/>
</dbReference>
<dbReference type="PRINTS" id="PR00344">
    <property type="entry name" value="BCTRLSENSOR"/>
</dbReference>
<dbReference type="PANTHER" id="PTHR43304">
    <property type="entry name" value="PHYTOCHROME-LIKE PROTEIN CPH1"/>
    <property type="match status" value="1"/>
</dbReference>
<dbReference type="Gene3D" id="3.30.450.20">
    <property type="entry name" value="PAS domain"/>
    <property type="match status" value="1"/>
</dbReference>